<evidence type="ECO:0000256" key="17">
    <source>
        <dbReference type="HAMAP-Rule" id="MF_02089"/>
    </source>
</evidence>
<sequence>MLVHICCAVDSHYFLQELRKLYPQTKITGFFYNPNIHPHEEYLLRLQDTKRSCKMLNIDLVEGDYTLEEWLEAIKGLEQEKEKGARCNICFDVRLETSAKMALMLGITHFSTTLLSSPMKEQAILKAQGEAIGARYNLTFLYHNVRAKGGVERQNALAKRDKLYRQNYCGCKFALNAQRETQNKVCIELMSPLNRQVHPASIAQRLKLFKERDILEANGQDYHLLQRQSQSYLLMRAFVCVGTSVLPSLVLNRSQSKKINIKDLEIHSIKLPPTLTESLLSQQHHLTLESTCLDVGISVKDDTLFLDVQGVATLLNIPPTSLETLRLSYAQELYIREKLVGIESIQPLIVVQSLALFKASHAPIHVEVVAEFFEHKSFYMLANT</sequence>
<evidence type="ECO:0000256" key="1">
    <source>
        <dbReference type="ARBA" id="ARBA00002268"/>
    </source>
</evidence>
<keyword evidence="7 17" id="KW-0819">tRNA processing</keyword>
<proteinExistence type="inferred from homology"/>
<keyword evidence="12 17" id="KW-0411">Iron-sulfur</keyword>
<evidence type="ECO:0000256" key="16">
    <source>
        <dbReference type="ARBA" id="ARBA00047415"/>
    </source>
</evidence>
<keyword evidence="6 17" id="KW-0004">4Fe-4S</keyword>
<feature type="binding site" evidence="17">
    <location>
        <position position="87"/>
    </location>
    <ligand>
        <name>[4Fe-4S] cluster</name>
        <dbReference type="ChEBI" id="CHEBI:49883"/>
    </ligand>
</feature>
<dbReference type="Proteomes" id="UP001595783">
    <property type="component" value="Unassembled WGS sequence"/>
</dbReference>
<evidence type="ECO:0000313" key="18">
    <source>
        <dbReference type="EMBL" id="MFC3848049.1"/>
    </source>
</evidence>
<evidence type="ECO:0000256" key="11">
    <source>
        <dbReference type="ARBA" id="ARBA00023004"/>
    </source>
</evidence>
<protein>
    <recommendedName>
        <fullName evidence="5 17">Epoxyqueuosine reductase QueH</fullName>
        <ecNumber evidence="4 17">1.17.99.6</ecNumber>
    </recommendedName>
    <alternativeName>
        <fullName evidence="15 17">Queuosine biosynthesis protein QueH</fullName>
    </alternativeName>
</protein>
<keyword evidence="14 17" id="KW-0676">Redox-active center</keyword>
<evidence type="ECO:0000256" key="10">
    <source>
        <dbReference type="ARBA" id="ARBA00023002"/>
    </source>
</evidence>
<keyword evidence="10 17" id="KW-0560">Oxidoreductase</keyword>
<name>A0ABV7ZIE1_9HELI</name>
<evidence type="ECO:0000256" key="3">
    <source>
        <dbReference type="ARBA" id="ARBA00008207"/>
    </source>
</evidence>
<dbReference type="EC" id="1.17.99.6" evidence="4 17"/>
<evidence type="ECO:0000256" key="9">
    <source>
        <dbReference type="ARBA" id="ARBA00022785"/>
    </source>
</evidence>
<organism evidence="18 19">
    <name type="scientific">Helicobacter baculiformis</name>
    <dbReference type="NCBI Taxonomy" id="427351"/>
    <lineage>
        <taxon>Bacteria</taxon>
        <taxon>Pseudomonadati</taxon>
        <taxon>Campylobacterota</taxon>
        <taxon>Epsilonproteobacteria</taxon>
        <taxon>Campylobacterales</taxon>
        <taxon>Helicobacteraceae</taxon>
        <taxon>Helicobacter</taxon>
    </lineage>
</organism>
<evidence type="ECO:0000256" key="12">
    <source>
        <dbReference type="ARBA" id="ARBA00023014"/>
    </source>
</evidence>
<comment type="catalytic activity">
    <reaction evidence="16 17">
        <text>epoxyqueuosine(34) in tRNA + AH2 = queuosine(34) in tRNA + A + H2O</text>
        <dbReference type="Rhea" id="RHEA:32159"/>
        <dbReference type="Rhea" id="RHEA-COMP:18571"/>
        <dbReference type="Rhea" id="RHEA-COMP:18582"/>
        <dbReference type="ChEBI" id="CHEBI:13193"/>
        <dbReference type="ChEBI" id="CHEBI:15377"/>
        <dbReference type="ChEBI" id="CHEBI:17499"/>
        <dbReference type="ChEBI" id="CHEBI:194431"/>
        <dbReference type="ChEBI" id="CHEBI:194443"/>
        <dbReference type="EC" id="1.17.99.6"/>
    </reaction>
</comment>
<keyword evidence="9 17" id="KW-0671">Queuosine biosynthesis</keyword>
<feature type="binding site" evidence="17">
    <location>
        <position position="7"/>
    </location>
    <ligand>
        <name>[4Fe-4S] cluster</name>
        <dbReference type="ChEBI" id="CHEBI:49883"/>
    </ligand>
</feature>
<evidence type="ECO:0000256" key="5">
    <source>
        <dbReference type="ARBA" id="ARBA00016895"/>
    </source>
</evidence>
<reference evidence="19" key="1">
    <citation type="journal article" date="2019" name="Int. J. Syst. Evol. Microbiol.">
        <title>The Global Catalogue of Microorganisms (GCM) 10K type strain sequencing project: providing services to taxonomists for standard genome sequencing and annotation.</title>
        <authorList>
            <consortium name="The Broad Institute Genomics Platform"/>
            <consortium name="The Broad Institute Genome Sequencing Center for Infectious Disease"/>
            <person name="Wu L."/>
            <person name="Ma J."/>
        </authorList>
    </citation>
    <scope>NUCLEOTIDE SEQUENCE [LARGE SCALE GENOMIC DNA]</scope>
    <source>
        <strain evidence="19">CCUG 53816</strain>
    </source>
</reference>
<keyword evidence="19" id="KW-1185">Reference proteome</keyword>
<evidence type="ECO:0000256" key="14">
    <source>
        <dbReference type="ARBA" id="ARBA00023284"/>
    </source>
</evidence>
<dbReference type="HAMAP" id="MF_02089">
    <property type="entry name" value="QueH"/>
    <property type="match status" value="1"/>
</dbReference>
<accession>A0ABV7ZIE1</accession>
<keyword evidence="8 17" id="KW-0479">Metal-binding</keyword>
<dbReference type="PANTHER" id="PTHR36701:SF1">
    <property type="entry name" value="EPOXYQUEUOSINE REDUCTASE QUEH"/>
    <property type="match status" value="1"/>
</dbReference>
<evidence type="ECO:0000256" key="2">
    <source>
        <dbReference type="ARBA" id="ARBA00004691"/>
    </source>
</evidence>
<evidence type="ECO:0000256" key="7">
    <source>
        <dbReference type="ARBA" id="ARBA00022694"/>
    </source>
</evidence>
<dbReference type="EMBL" id="JBHRZO010000037">
    <property type="protein sequence ID" value="MFC3848049.1"/>
    <property type="molecule type" value="Genomic_DNA"/>
</dbReference>
<evidence type="ECO:0000256" key="13">
    <source>
        <dbReference type="ARBA" id="ARBA00023157"/>
    </source>
</evidence>
<comment type="pathway">
    <text evidence="2 17">tRNA modification; tRNA-queuosine biosynthesis.</text>
</comment>
<comment type="caution">
    <text evidence="18">The sequence shown here is derived from an EMBL/GenBank/DDBJ whole genome shotgun (WGS) entry which is preliminary data.</text>
</comment>
<feature type="binding site" evidence="17">
    <location>
        <position position="90"/>
    </location>
    <ligand>
        <name>[4Fe-4S] cluster</name>
        <dbReference type="ChEBI" id="CHEBI:49883"/>
    </ligand>
</feature>
<comment type="similarity">
    <text evidence="3 17">Belongs to the QueH family.</text>
</comment>
<gene>
    <name evidence="17" type="primary">queH</name>
    <name evidence="18" type="ORF">ACFOPX_05860</name>
</gene>
<evidence type="ECO:0000313" key="19">
    <source>
        <dbReference type="Proteomes" id="UP001595783"/>
    </source>
</evidence>
<feature type="binding site" evidence="17">
    <location>
        <position position="6"/>
    </location>
    <ligand>
        <name>[4Fe-4S] cluster</name>
        <dbReference type="ChEBI" id="CHEBI:49883"/>
    </ligand>
</feature>
<keyword evidence="11 17" id="KW-0408">Iron</keyword>
<evidence type="ECO:0000256" key="6">
    <source>
        <dbReference type="ARBA" id="ARBA00022485"/>
    </source>
</evidence>
<dbReference type="RefSeq" id="WP_104752639.1">
    <property type="nucleotide sequence ID" value="NZ_FZMF01000033.1"/>
</dbReference>
<dbReference type="InterPro" id="IPR003828">
    <property type="entry name" value="QueH"/>
</dbReference>
<dbReference type="PANTHER" id="PTHR36701">
    <property type="entry name" value="EPOXYQUEUOSINE REDUCTASE QUEH"/>
    <property type="match status" value="1"/>
</dbReference>
<evidence type="ECO:0000256" key="15">
    <source>
        <dbReference type="ARBA" id="ARBA00031446"/>
    </source>
</evidence>
<evidence type="ECO:0000256" key="8">
    <source>
        <dbReference type="ARBA" id="ARBA00022723"/>
    </source>
</evidence>
<comment type="function">
    <text evidence="1 17">Catalyzes the conversion of epoxyqueuosine (oQ) to queuosine (Q), which is a hypermodified base found in the wobble positions of tRNA(Asp), tRNA(Asn), tRNA(His) and tRNA(Tyr).</text>
</comment>
<dbReference type="Pfam" id="PF02677">
    <property type="entry name" value="QueH"/>
    <property type="match status" value="1"/>
</dbReference>
<keyword evidence="13 17" id="KW-1015">Disulfide bond</keyword>
<evidence type="ECO:0000256" key="4">
    <source>
        <dbReference type="ARBA" id="ARBA00012622"/>
    </source>
</evidence>
<feature type="disulfide bond" description="Redox-active" evidence="17">
    <location>
        <begin position="169"/>
        <end position="171"/>
    </location>
</feature>